<proteinExistence type="predicted"/>
<evidence type="ECO:0000313" key="2">
    <source>
        <dbReference type="Proteomes" id="UP000515154"/>
    </source>
</evidence>
<protein>
    <submittedName>
        <fullName evidence="3">Uncharacterized protein LOC118765571</fullName>
    </submittedName>
</protein>
<dbReference type="AlphaFoldDB" id="A0A7E6F848"/>
<evidence type="ECO:0000256" key="1">
    <source>
        <dbReference type="SAM" id="MobiDB-lite"/>
    </source>
</evidence>
<accession>A0A7E6F848</accession>
<organism evidence="2 3">
    <name type="scientific">Octopus sinensis</name>
    <name type="common">East Asian common octopus</name>
    <dbReference type="NCBI Taxonomy" id="2607531"/>
    <lineage>
        <taxon>Eukaryota</taxon>
        <taxon>Metazoa</taxon>
        <taxon>Spiralia</taxon>
        <taxon>Lophotrochozoa</taxon>
        <taxon>Mollusca</taxon>
        <taxon>Cephalopoda</taxon>
        <taxon>Coleoidea</taxon>
        <taxon>Octopodiformes</taxon>
        <taxon>Octopoda</taxon>
        <taxon>Incirrata</taxon>
        <taxon>Octopodidae</taxon>
        <taxon>Octopus</taxon>
    </lineage>
</organism>
<gene>
    <name evidence="3" type="primary">LOC118765571</name>
</gene>
<reference evidence="3" key="1">
    <citation type="submission" date="2025-08" db="UniProtKB">
        <authorList>
            <consortium name="RefSeq"/>
        </authorList>
    </citation>
    <scope>IDENTIFICATION</scope>
</reference>
<dbReference type="PANTHER" id="PTHR46060">
    <property type="entry name" value="MARINER MOS1 TRANSPOSASE-LIKE PROTEIN"/>
    <property type="match status" value="1"/>
</dbReference>
<dbReference type="KEGG" id="osn:118765571"/>
<feature type="region of interest" description="Disordered" evidence="1">
    <location>
        <begin position="21"/>
        <end position="47"/>
    </location>
</feature>
<dbReference type="PANTHER" id="PTHR46060:SF1">
    <property type="entry name" value="MARINER MOS1 TRANSPOSASE-LIKE PROTEIN"/>
    <property type="match status" value="1"/>
</dbReference>
<evidence type="ECO:0000313" key="3">
    <source>
        <dbReference type="RefSeq" id="XP_036363673.1"/>
    </source>
</evidence>
<dbReference type="Proteomes" id="UP000515154">
    <property type="component" value="Linkage group LG12"/>
</dbReference>
<name>A0A7E6F848_9MOLL</name>
<dbReference type="InterPro" id="IPR052709">
    <property type="entry name" value="Transposase-MT_Hybrid"/>
</dbReference>
<dbReference type="RefSeq" id="XP_036363673.1">
    <property type="nucleotide sequence ID" value="XM_036507780.1"/>
</dbReference>
<feature type="compositionally biased region" description="Basic and acidic residues" evidence="1">
    <location>
        <begin position="25"/>
        <end position="39"/>
    </location>
</feature>
<sequence length="100" mass="11573">MEKTAYRAVIKYLHLKGMTPSEIQEDMRGRESVEDDPRPRTPPTANIKDNLDLALGMMMQDRRISYHQIAERMGISIERAVNIVTKELGFSKVSAWWVPR</sequence>
<keyword evidence="2" id="KW-1185">Reference proteome</keyword>